<sequence length="152" mass="18158">MQMNRKDLEQFIEAKEYVDTLLIPLSPVSINGDEQGKKVVFQGELLQIFCNEIEKYYTGRIFLFPPYYYLVNGSYQNEVERLNKWVGAAKEHPFEHVFFLTFDHFWKKQEKNIDGHLLWFPTMTSGDLHSKENQSLIKEQIEQIKQLITSYW</sequence>
<dbReference type="EMBL" id="JAMQKC010000001">
    <property type="protein sequence ID" value="MDC3415367.1"/>
    <property type="molecule type" value="Genomic_DNA"/>
</dbReference>
<comment type="caution">
    <text evidence="1">The sequence shown here is derived from an EMBL/GenBank/DDBJ whole genome shotgun (WGS) entry which is preliminary data.</text>
</comment>
<dbReference type="RefSeq" id="WP_272444334.1">
    <property type="nucleotide sequence ID" value="NZ_JAMQKC010000001.1"/>
</dbReference>
<accession>A0A9X3WAA8</accession>
<protein>
    <submittedName>
        <fullName evidence="1">YpiF family protein</fullName>
    </submittedName>
</protein>
<dbReference type="Proteomes" id="UP001145069">
    <property type="component" value="Unassembled WGS sequence"/>
</dbReference>
<dbReference type="Pfam" id="PF10673">
    <property type="entry name" value="DUF2487"/>
    <property type="match status" value="1"/>
</dbReference>
<keyword evidence="2" id="KW-1185">Reference proteome</keyword>
<reference evidence="1" key="1">
    <citation type="submission" date="2022-06" db="EMBL/GenBank/DDBJ databases">
        <title>Aquibacillus sp. a new bacterium isolated from soil saline samples.</title>
        <authorList>
            <person name="Galisteo C."/>
            <person name="De La Haba R."/>
            <person name="Sanchez-Porro C."/>
            <person name="Ventosa A."/>
        </authorList>
    </citation>
    <scope>NUCLEOTIDE SEQUENCE</scope>
    <source>
        <strain evidence="1">3ASR75-54</strain>
    </source>
</reference>
<gene>
    <name evidence="1" type="ORF">NC799_00365</name>
</gene>
<evidence type="ECO:0000313" key="2">
    <source>
        <dbReference type="Proteomes" id="UP001145069"/>
    </source>
</evidence>
<evidence type="ECO:0000313" key="1">
    <source>
        <dbReference type="EMBL" id="MDC3415367.1"/>
    </source>
</evidence>
<organism evidence="1 2">
    <name type="scientific">Aquibacillus salsiterrae</name>
    <dbReference type="NCBI Taxonomy" id="2950439"/>
    <lineage>
        <taxon>Bacteria</taxon>
        <taxon>Bacillati</taxon>
        <taxon>Bacillota</taxon>
        <taxon>Bacilli</taxon>
        <taxon>Bacillales</taxon>
        <taxon>Bacillaceae</taxon>
        <taxon>Aquibacillus</taxon>
    </lineage>
</organism>
<proteinExistence type="predicted"/>
<name>A0A9X3WAA8_9BACI</name>
<dbReference type="InterPro" id="IPR019615">
    <property type="entry name" value="DUF2487"/>
</dbReference>
<dbReference type="AlphaFoldDB" id="A0A9X3WAA8"/>